<evidence type="ECO:0000259" key="1">
    <source>
        <dbReference type="PROSITE" id="PS51819"/>
    </source>
</evidence>
<dbReference type="Proteomes" id="UP000592820">
    <property type="component" value="Unassembled WGS sequence"/>
</dbReference>
<dbReference type="EMBL" id="JACHDE010000007">
    <property type="protein sequence ID" value="MBB5402324.1"/>
    <property type="molecule type" value="Genomic_DNA"/>
</dbReference>
<dbReference type="InterPro" id="IPR004360">
    <property type="entry name" value="Glyas_Fos-R_dOase_dom"/>
</dbReference>
<reference evidence="2 3" key="1">
    <citation type="submission" date="2020-08" db="EMBL/GenBank/DDBJ databases">
        <title>Genomic Encyclopedia of Type Strains, Phase IV (KMG-V): Genome sequencing to study the core and pangenomes of soil and plant-associated prokaryotes.</title>
        <authorList>
            <person name="Whitman W."/>
        </authorList>
    </citation>
    <scope>NUCLEOTIDE SEQUENCE [LARGE SCALE GENOMIC DNA]</scope>
    <source>
        <strain evidence="2 3">JPY162</strain>
    </source>
</reference>
<name>A0A7W8LB14_9BURK</name>
<sequence>MSQALKARFKHVGIHVIDVDRMVEFYQRWFGLVKTDEGSGPVGKGVFLSSDPTEHHQIVFVAGREPGSKSIINQLSFMVDGLPELKAYYKRAQDEDRKITQVKSHGNSLSFYVLDPEGNQMEIYCDTPWYVSQPVSLPLDLTQSDEEILAGVERAVRANPTFMMQDQWVKQARQLMGG</sequence>
<accession>A0A7W8LB14</accession>
<dbReference type="AlphaFoldDB" id="A0A7W8LB14"/>
<dbReference type="RefSeq" id="WP_184227089.1">
    <property type="nucleotide sequence ID" value="NZ_JACHDE010000007.1"/>
</dbReference>
<dbReference type="EC" id="1.13.11.2" evidence="2"/>
<dbReference type="SUPFAM" id="SSF54593">
    <property type="entry name" value="Glyoxalase/Bleomycin resistance protein/Dihydroxybiphenyl dioxygenase"/>
    <property type="match status" value="1"/>
</dbReference>
<evidence type="ECO:0000313" key="2">
    <source>
        <dbReference type="EMBL" id="MBB5402324.1"/>
    </source>
</evidence>
<keyword evidence="2" id="KW-0223">Dioxygenase</keyword>
<protein>
    <submittedName>
        <fullName evidence="2">Catechol 2,3-dioxygenase</fullName>
        <ecNumber evidence="2">1.13.11.2</ecNumber>
    </submittedName>
</protein>
<comment type="caution">
    <text evidence="2">The sequence shown here is derived from an EMBL/GenBank/DDBJ whole genome shotgun (WGS) entry which is preliminary data.</text>
</comment>
<dbReference type="GO" id="GO:0018577">
    <property type="term" value="F:catechol 2,3-dioxygenase activity"/>
    <property type="evidence" value="ECO:0007669"/>
    <property type="project" value="UniProtKB-EC"/>
</dbReference>
<dbReference type="PROSITE" id="PS51819">
    <property type="entry name" value="VOC"/>
    <property type="match status" value="1"/>
</dbReference>
<dbReference type="InterPro" id="IPR037523">
    <property type="entry name" value="VOC_core"/>
</dbReference>
<gene>
    <name evidence="2" type="ORF">HDG41_004410</name>
</gene>
<dbReference type="InterPro" id="IPR029068">
    <property type="entry name" value="Glyas_Bleomycin-R_OHBP_Dase"/>
</dbReference>
<feature type="domain" description="VOC" evidence="1">
    <location>
        <begin position="8"/>
        <end position="126"/>
    </location>
</feature>
<organism evidence="2 3">
    <name type="scientific">Paraburkholderia youngii</name>
    <dbReference type="NCBI Taxonomy" id="2782701"/>
    <lineage>
        <taxon>Bacteria</taxon>
        <taxon>Pseudomonadati</taxon>
        <taxon>Pseudomonadota</taxon>
        <taxon>Betaproteobacteria</taxon>
        <taxon>Burkholderiales</taxon>
        <taxon>Burkholderiaceae</taxon>
        <taxon>Paraburkholderia</taxon>
    </lineage>
</organism>
<proteinExistence type="predicted"/>
<evidence type="ECO:0000313" key="3">
    <source>
        <dbReference type="Proteomes" id="UP000592820"/>
    </source>
</evidence>
<dbReference type="Gene3D" id="3.10.180.10">
    <property type="entry name" value="2,3-Dihydroxybiphenyl 1,2-Dioxygenase, domain 1"/>
    <property type="match status" value="1"/>
</dbReference>
<keyword evidence="2" id="KW-0560">Oxidoreductase</keyword>
<dbReference type="Pfam" id="PF00903">
    <property type="entry name" value="Glyoxalase"/>
    <property type="match status" value="1"/>
</dbReference>